<protein>
    <submittedName>
        <fullName evidence="1">Uncharacterized protein</fullName>
    </submittedName>
</protein>
<evidence type="ECO:0000313" key="2">
    <source>
        <dbReference type="Proteomes" id="UP001234880"/>
    </source>
</evidence>
<gene>
    <name evidence="1" type="ORF">JOF35_005970</name>
</gene>
<dbReference type="EMBL" id="JAURUE010000002">
    <property type="protein sequence ID" value="MDP9613632.1"/>
    <property type="molecule type" value="Genomic_DNA"/>
</dbReference>
<comment type="caution">
    <text evidence="1">The sequence shown here is derived from an EMBL/GenBank/DDBJ whole genome shotgun (WGS) entry which is preliminary data.</text>
</comment>
<organism evidence="1 2">
    <name type="scientific">Streptomyces demainii</name>
    <dbReference type="NCBI Taxonomy" id="588122"/>
    <lineage>
        <taxon>Bacteria</taxon>
        <taxon>Bacillati</taxon>
        <taxon>Actinomycetota</taxon>
        <taxon>Actinomycetes</taxon>
        <taxon>Kitasatosporales</taxon>
        <taxon>Streptomycetaceae</taxon>
        <taxon>Streptomyces</taxon>
    </lineage>
</organism>
<sequence length="75" mass="8141">MRMAVVVAFAWKTGVRAPAARSRLWDTAHRISHAAFALNFPDGRWAGLAVGDDLLDHRMVAVLALGLQRGEGGCR</sequence>
<accession>A0ABT9KYZ6</accession>
<proteinExistence type="predicted"/>
<evidence type="ECO:0000313" key="1">
    <source>
        <dbReference type="EMBL" id="MDP9613632.1"/>
    </source>
</evidence>
<reference evidence="1 2" key="1">
    <citation type="submission" date="2023-07" db="EMBL/GenBank/DDBJ databases">
        <title>Sequencing the genomes of 1000 actinobacteria strains.</title>
        <authorList>
            <person name="Klenk H.-P."/>
        </authorList>
    </citation>
    <scope>NUCLEOTIDE SEQUENCE [LARGE SCALE GENOMIC DNA]</scope>
    <source>
        <strain evidence="1 2">DSM 41600</strain>
    </source>
</reference>
<keyword evidence="2" id="KW-1185">Reference proteome</keyword>
<dbReference type="Proteomes" id="UP001234880">
    <property type="component" value="Unassembled WGS sequence"/>
</dbReference>
<name>A0ABT9KYZ6_9ACTN</name>